<dbReference type="OrthoDB" id="7057518at2759"/>
<dbReference type="AlphaFoldDB" id="A0A8S0ZW01"/>
<keyword evidence="4" id="KW-1185">Reference proteome</keyword>
<sequence length="256" mass="29176">MTTFAHYVFLVLCVFVYGSWQLVPLPDYIHPCSESTDECFTKATLDAIPGIVKGIPEAGIPPLDPLLMDRNISMTLPGNLKMTFINAKLIGLSTCIPDKVSSRRKIRTFIFDIHCNFTIRGEYSLNGRLLLFNLDTDGQAKIKIYNQRIHLEVAERVLINDKNEGHYKINSYKYKADYGTDLKLNLTNLIRGNPLFSAQVLQVLNADSQVLAKDFGGPILDYAIDYMMNVTQKFFNTYTYDQISYIPLGEEFFEKE</sequence>
<evidence type="ECO:0000313" key="5">
    <source>
        <dbReference type="Proteomes" id="UP000494256"/>
    </source>
</evidence>
<evidence type="ECO:0000256" key="1">
    <source>
        <dbReference type="SAM" id="SignalP"/>
    </source>
</evidence>
<comment type="caution">
    <text evidence="3">The sequence shown here is derived from an EMBL/GenBank/DDBJ whole genome shotgun (WGS) entry which is preliminary data.</text>
</comment>
<evidence type="ECO:0000313" key="3">
    <source>
        <dbReference type="EMBL" id="CAB3238258.1"/>
    </source>
</evidence>
<name>A0A8S0ZW01_ARCPL</name>
<keyword evidence="1" id="KW-0732">Signal</keyword>
<dbReference type="Proteomes" id="UP000494106">
    <property type="component" value="Unassembled WGS sequence"/>
</dbReference>
<accession>A0A8S0ZW01</accession>
<evidence type="ECO:0000313" key="2">
    <source>
        <dbReference type="EMBL" id="CAB3233706.1"/>
    </source>
</evidence>
<proteinExistence type="predicted"/>
<dbReference type="SMART" id="SM00700">
    <property type="entry name" value="JHBP"/>
    <property type="match status" value="1"/>
</dbReference>
<dbReference type="GO" id="GO:0005615">
    <property type="term" value="C:extracellular space"/>
    <property type="evidence" value="ECO:0007669"/>
    <property type="project" value="TreeGrafter"/>
</dbReference>
<evidence type="ECO:0000313" key="4">
    <source>
        <dbReference type="Proteomes" id="UP000494106"/>
    </source>
</evidence>
<dbReference type="EMBL" id="CADEBD010000306">
    <property type="protein sequence ID" value="CAB3238258.1"/>
    <property type="molecule type" value="Genomic_DNA"/>
</dbReference>
<feature type="signal peptide" evidence="1">
    <location>
        <begin position="1"/>
        <end position="21"/>
    </location>
</feature>
<gene>
    <name evidence="2" type="ORF">APLA_LOCUS5383</name>
    <name evidence="3" type="ORF">APLA_LOCUS8101</name>
</gene>
<dbReference type="Pfam" id="PF06585">
    <property type="entry name" value="JHBP"/>
    <property type="match status" value="1"/>
</dbReference>
<dbReference type="PANTHER" id="PTHR11008:SF41">
    <property type="entry name" value="RE70318P"/>
    <property type="match status" value="1"/>
</dbReference>
<reference evidence="4 5" key="1">
    <citation type="submission" date="2020-04" db="EMBL/GenBank/DDBJ databases">
        <authorList>
            <person name="Wallbank WR R."/>
            <person name="Pardo Diaz C."/>
            <person name="Kozak K."/>
            <person name="Martin S."/>
            <person name="Jiggins C."/>
            <person name="Moest M."/>
            <person name="Warren A I."/>
            <person name="Byers J.R.P. K."/>
            <person name="Montejo-Kovacevich G."/>
            <person name="Yen C E."/>
        </authorList>
    </citation>
    <scope>NUCLEOTIDE SEQUENCE [LARGE SCALE GENOMIC DNA]</scope>
</reference>
<dbReference type="EMBL" id="CADEBC010000479">
    <property type="protein sequence ID" value="CAB3233706.1"/>
    <property type="molecule type" value="Genomic_DNA"/>
</dbReference>
<dbReference type="Proteomes" id="UP000494256">
    <property type="component" value="Unassembled WGS sequence"/>
</dbReference>
<feature type="chain" id="PRO_5036434290" evidence="1">
    <location>
        <begin position="22"/>
        <end position="256"/>
    </location>
</feature>
<dbReference type="InterPro" id="IPR010562">
    <property type="entry name" value="Haemolymph_juvenile_hormone-bd"/>
</dbReference>
<organism evidence="3 5">
    <name type="scientific">Arctia plantaginis</name>
    <name type="common">Wood tiger moth</name>
    <name type="synonym">Phalaena plantaginis</name>
    <dbReference type="NCBI Taxonomy" id="874455"/>
    <lineage>
        <taxon>Eukaryota</taxon>
        <taxon>Metazoa</taxon>
        <taxon>Ecdysozoa</taxon>
        <taxon>Arthropoda</taxon>
        <taxon>Hexapoda</taxon>
        <taxon>Insecta</taxon>
        <taxon>Pterygota</taxon>
        <taxon>Neoptera</taxon>
        <taxon>Endopterygota</taxon>
        <taxon>Lepidoptera</taxon>
        <taxon>Glossata</taxon>
        <taxon>Ditrysia</taxon>
        <taxon>Noctuoidea</taxon>
        <taxon>Erebidae</taxon>
        <taxon>Arctiinae</taxon>
        <taxon>Arctia</taxon>
    </lineage>
</organism>
<protein>
    <submittedName>
        <fullName evidence="3">Uncharacterized protein</fullName>
    </submittedName>
</protein>
<dbReference type="Gene3D" id="3.15.10.30">
    <property type="entry name" value="Haemolymph juvenile hormone binding protein"/>
    <property type="match status" value="1"/>
</dbReference>
<dbReference type="InterPro" id="IPR038606">
    <property type="entry name" value="To_sf"/>
</dbReference>
<dbReference type="PANTHER" id="PTHR11008">
    <property type="entry name" value="PROTEIN TAKEOUT-LIKE PROTEIN"/>
    <property type="match status" value="1"/>
</dbReference>